<protein>
    <submittedName>
        <fullName evidence="3">HTH domain-containing protein</fullName>
    </submittedName>
</protein>
<dbReference type="Pfam" id="PF13280">
    <property type="entry name" value="WYL"/>
    <property type="match status" value="1"/>
</dbReference>
<accession>A0A8X8LFJ5</accession>
<feature type="domain" description="WYL" evidence="2">
    <location>
        <begin position="137"/>
        <end position="204"/>
    </location>
</feature>
<dbReference type="AlphaFoldDB" id="A0A8X8LFJ5"/>
<dbReference type="EMBL" id="FNNO01000025">
    <property type="protein sequence ID" value="SDX68094.1"/>
    <property type="molecule type" value="Genomic_DNA"/>
</dbReference>
<dbReference type="InterPro" id="IPR026881">
    <property type="entry name" value="WYL_dom"/>
</dbReference>
<dbReference type="Pfam" id="PF08279">
    <property type="entry name" value="HTH_11"/>
    <property type="match status" value="1"/>
</dbReference>
<dbReference type="PANTHER" id="PTHR34580">
    <property type="match status" value="1"/>
</dbReference>
<gene>
    <name evidence="3" type="ORF">SAMN05444410_12521</name>
</gene>
<evidence type="ECO:0000313" key="4">
    <source>
        <dbReference type="Proteomes" id="UP000198711"/>
    </source>
</evidence>
<evidence type="ECO:0000313" key="3">
    <source>
        <dbReference type="EMBL" id="SDX68094.1"/>
    </source>
</evidence>
<dbReference type="Proteomes" id="UP000198711">
    <property type="component" value="Unassembled WGS sequence"/>
</dbReference>
<dbReference type="InterPro" id="IPR036390">
    <property type="entry name" value="WH_DNA-bd_sf"/>
</dbReference>
<evidence type="ECO:0000259" key="1">
    <source>
        <dbReference type="Pfam" id="PF08279"/>
    </source>
</evidence>
<dbReference type="InterPro" id="IPR013196">
    <property type="entry name" value="HTH_11"/>
</dbReference>
<dbReference type="SUPFAM" id="SSF46785">
    <property type="entry name" value="Winged helix' DNA-binding domain"/>
    <property type="match status" value="1"/>
</dbReference>
<proteinExistence type="predicted"/>
<comment type="caution">
    <text evidence="3">The sequence shown here is derived from an EMBL/GenBank/DDBJ whole genome shotgun (WGS) entry which is preliminary data.</text>
</comment>
<dbReference type="PANTHER" id="PTHR34580:SF1">
    <property type="entry name" value="PROTEIN PAFC"/>
    <property type="match status" value="1"/>
</dbReference>
<sequence length="229" mass="26376">MNRIDRLFSILTFLQSRKYVPAEKIADKFDISVRTVYRDIKALGESGIPISFEPQRGYFVVQGYFLPPVAFSNEEANALLLTEVLVHGFTDKSIRDHYTTALNKVKTVLRSAQKDGVEALADNIRLQLPQRLNNDSEYLSILQTAIANKSRVKLEYTSSKEETSIREVEPIGLIYYAFSWHLIAWCHLRQDYRDFKVQRIVQLQDTGAAFSIKEHIPLGEFMKQLPVDF</sequence>
<keyword evidence="4" id="KW-1185">Reference proteome</keyword>
<dbReference type="Gene3D" id="1.10.10.10">
    <property type="entry name" value="Winged helix-like DNA-binding domain superfamily/Winged helix DNA-binding domain"/>
    <property type="match status" value="1"/>
</dbReference>
<dbReference type="InterPro" id="IPR036388">
    <property type="entry name" value="WH-like_DNA-bd_sf"/>
</dbReference>
<name>A0A8X8LFJ5_9BACT</name>
<organism evidence="3 4">
    <name type="scientific">Hydrobacter penzbergensis</name>
    <dbReference type="NCBI Taxonomy" id="1235997"/>
    <lineage>
        <taxon>Bacteria</taxon>
        <taxon>Pseudomonadati</taxon>
        <taxon>Bacteroidota</taxon>
        <taxon>Chitinophagia</taxon>
        <taxon>Chitinophagales</taxon>
        <taxon>Chitinophagaceae</taxon>
        <taxon>Hydrobacter</taxon>
    </lineage>
</organism>
<dbReference type="InterPro" id="IPR051534">
    <property type="entry name" value="CBASS_pafABC_assoc_protein"/>
</dbReference>
<evidence type="ECO:0000259" key="2">
    <source>
        <dbReference type="Pfam" id="PF13280"/>
    </source>
</evidence>
<reference evidence="3 4" key="1">
    <citation type="submission" date="2016-10" db="EMBL/GenBank/DDBJ databases">
        <authorList>
            <person name="Varghese N."/>
            <person name="Submissions S."/>
        </authorList>
    </citation>
    <scope>NUCLEOTIDE SEQUENCE [LARGE SCALE GENOMIC DNA]</scope>
    <source>
        <strain evidence="3 4">DSM 25353</strain>
    </source>
</reference>
<dbReference type="PROSITE" id="PS52050">
    <property type="entry name" value="WYL"/>
    <property type="match status" value="1"/>
</dbReference>
<feature type="domain" description="Helix-turn-helix type 11" evidence="1">
    <location>
        <begin position="6"/>
        <end position="58"/>
    </location>
</feature>